<evidence type="ECO:0000256" key="3">
    <source>
        <dbReference type="ARBA" id="ARBA00022475"/>
    </source>
</evidence>
<dbReference type="EMBL" id="LYDR01000110">
    <property type="protein sequence ID" value="ODA30397.1"/>
    <property type="molecule type" value="Genomic_DNA"/>
</dbReference>
<dbReference type="OrthoDB" id="127862at2"/>
<sequence length="386" mass="42805">MNWVAWKMLNGDPVKYLGTVFGVGFGVLLIAQQCSIFVGIILRTANPIADVREAQIWVMDPYLQNADEIKPLSDSDLYRIRGVEGVDWAVKIYKGLARAKIETGNFRQVILMGVDDQSLIGAPVKMIEGDIRDLKRPDAIVMDQYGYKYLWPNEPFQVGREVEMNDRRAVIVGICDVSAPFQSFPVVFTRYSQAVQFVASERQQLSFVVAAPRQGYQVDEVCRLINEQTRSIGEKSGLIAMPYREFVWINIKYYLENTGIPVNFGITITLGFIVGTAIAGQTFYLFTIENLKQFGALKAMGVTNWGIVGMICLQASVVGVIGLSIGLGLTALFFVATTRLLPDLRGLHLMWEIAGGTCLAVTLIICLASALSLRKVLTLEPAVVFR</sequence>
<feature type="transmembrane region" description="Helical" evidence="7">
    <location>
        <begin position="306"/>
        <end position="337"/>
    </location>
</feature>
<dbReference type="PANTHER" id="PTHR43738">
    <property type="entry name" value="ABC TRANSPORTER, MEMBRANE PROTEIN"/>
    <property type="match status" value="1"/>
</dbReference>
<feature type="domain" description="ABC3 transporter permease C-terminal" evidence="8">
    <location>
        <begin position="267"/>
        <end position="381"/>
    </location>
</feature>
<name>A0A1C3EAW2_9PLAN</name>
<dbReference type="Proteomes" id="UP000094828">
    <property type="component" value="Unassembled WGS sequence"/>
</dbReference>
<evidence type="ECO:0000256" key="5">
    <source>
        <dbReference type="ARBA" id="ARBA00022989"/>
    </source>
</evidence>
<evidence type="ECO:0000256" key="6">
    <source>
        <dbReference type="ARBA" id="ARBA00023136"/>
    </source>
</evidence>
<dbReference type="RefSeq" id="WP_013108749.1">
    <property type="nucleotide sequence ID" value="NZ_LYDR01000110.1"/>
</dbReference>
<dbReference type="AlphaFoldDB" id="A0A1C3EAW2"/>
<keyword evidence="4 7" id="KW-0812">Transmembrane</keyword>
<comment type="caution">
    <text evidence="10">The sequence shown here is derived from an EMBL/GenBank/DDBJ whole genome shotgun (WGS) entry which is preliminary data.</text>
</comment>
<keyword evidence="11" id="KW-1185">Reference proteome</keyword>
<reference evidence="10 11" key="1">
    <citation type="submission" date="2016-05" db="EMBL/GenBank/DDBJ databases">
        <title>Genomic and physiological characterization of Planctopirus sp. isolated from fresh water lake.</title>
        <authorList>
            <person name="Subhash Y."/>
            <person name="Ramana C."/>
        </authorList>
    </citation>
    <scope>NUCLEOTIDE SEQUENCE [LARGE SCALE GENOMIC DNA]</scope>
    <source>
        <strain evidence="10 11">JC280</strain>
    </source>
</reference>
<feature type="transmembrane region" description="Helical" evidence="7">
    <location>
        <begin position="349"/>
        <end position="371"/>
    </location>
</feature>
<protein>
    <submittedName>
        <fullName evidence="10">ABC transporter permease</fullName>
    </submittedName>
</protein>
<dbReference type="GO" id="GO:0005886">
    <property type="term" value="C:plasma membrane"/>
    <property type="evidence" value="ECO:0007669"/>
    <property type="project" value="UniProtKB-SubCell"/>
</dbReference>
<dbReference type="Pfam" id="PF02687">
    <property type="entry name" value="FtsX"/>
    <property type="match status" value="1"/>
</dbReference>
<dbReference type="InterPro" id="IPR025857">
    <property type="entry name" value="MacB_PCD"/>
</dbReference>
<dbReference type="STRING" id="1841610.A6X21_00550"/>
<keyword evidence="2" id="KW-0813">Transport</keyword>
<evidence type="ECO:0000259" key="8">
    <source>
        <dbReference type="Pfam" id="PF02687"/>
    </source>
</evidence>
<evidence type="ECO:0000256" key="7">
    <source>
        <dbReference type="SAM" id="Phobius"/>
    </source>
</evidence>
<evidence type="ECO:0000256" key="2">
    <source>
        <dbReference type="ARBA" id="ARBA00022448"/>
    </source>
</evidence>
<keyword evidence="6 7" id="KW-0472">Membrane</keyword>
<feature type="domain" description="MacB-like periplasmic core" evidence="9">
    <location>
        <begin position="18"/>
        <end position="221"/>
    </location>
</feature>
<evidence type="ECO:0000313" key="10">
    <source>
        <dbReference type="EMBL" id="ODA30397.1"/>
    </source>
</evidence>
<dbReference type="InterPro" id="IPR051125">
    <property type="entry name" value="ABC-4/HrtB_transporter"/>
</dbReference>
<accession>A0A1C3EAW2</accession>
<proteinExistence type="predicted"/>
<dbReference type="PANTHER" id="PTHR43738:SF1">
    <property type="entry name" value="HEMIN TRANSPORT SYSTEM PERMEASE PROTEIN HRTB-RELATED"/>
    <property type="match status" value="1"/>
</dbReference>
<feature type="transmembrane region" description="Helical" evidence="7">
    <location>
        <begin position="262"/>
        <end position="286"/>
    </location>
</feature>
<feature type="transmembrane region" description="Helical" evidence="7">
    <location>
        <begin position="20"/>
        <end position="42"/>
    </location>
</feature>
<organism evidence="10 11">
    <name type="scientific">Planctopirus hydrillae</name>
    <dbReference type="NCBI Taxonomy" id="1841610"/>
    <lineage>
        <taxon>Bacteria</taxon>
        <taxon>Pseudomonadati</taxon>
        <taxon>Planctomycetota</taxon>
        <taxon>Planctomycetia</taxon>
        <taxon>Planctomycetales</taxon>
        <taxon>Planctomycetaceae</taxon>
        <taxon>Planctopirus</taxon>
    </lineage>
</organism>
<evidence type="ECO:0000259" key="9">
    <source>
        <dbReference type="Pfam" id="PF12704"/>
    </source>
</evidence>
<evidence type="ECO:0000256" key="1">
    <source>
        <dbReference type="ARBA" id="ARBA00004651"/>
    </source>
</evidence>
<comment type="subcellular location">
    <subcellularLocation>
        <location evidence="1">Cell membrane</location>
        <topology evidence="1">Multi-pass membrane protein</topology>
    </subcellularLocation>
</comment>
<keyword evidence="5 7" id="KW-1133">Transmembrane helix</keyword>
<evidence type="ECO:0000256" key="4">
    <source>
        <dbReference type="ARBA" id="ARBA00022692"/>
    </source>
</evidence>
<dbReference type="Pfam" id="PF12704">
    <property type="entry name" value="MacB_PCD"/>
    <property type="match status" value="1"/>
</dbReference>
<dbReference type="InterPro" id="IPR003838">
    <property type="entry name" value="ABC3_permease_C"/>
</dbReference>
<gene>
    <name evidence="10" type="ORF">A6X21_00550</name>
</gene>
<keyword evidence="3" id="KW-1003">Cell membrane</keyword>
<evidence type="ECO:0000313" key="11">
    <source>
        <dbReference type="Proteomes" id="UP000094828"/>
    </source>
</evidence>